<comment type="subcellular location">
    <subcellularLocation>
        <location evidence="1">Membrane</location>
    </subcellularLocation>
</comment>
<organism evidence="9">
    <name type="scientific">Enterobius vermicularis</name>
    <name type="common">Human pinworm</name>
    <dbReference type="NCBI Taxonomy" id="51028"/>
    <lineage>
        <taxon>Eukaryota</taxon>
        <taxon>Metazoa</taxon>
        <taxon>Ecdysozoa</taxon>
        <taxon>Nematoda</taxon>
        <taxon>Chromadorea</taxon>
        <taxon>Rhabditida</taxon>
        <taxon>Spirurina</taxon>
        <taxon>Oxyuridomorpha</taxon>
        <taxon>Oxyuroidea</taxon>
        <taxon>Oxyuridae</taxon>
        <taxon>Enterobius</taxon>
    </lineage>
</organism>
<feature type="transmembrane region" description="Helical" evidence="5">
    <location>
        <begin position="47"/>
        <end position="68"/>
    </location>
</feature>
<dbReference type="GO" id="GO:0004930">
    <property type="term" value="F:G protein-coupled receptor activity"/>
    <property type="evidence" value="ECO:0007669"/>
    <property type="project" value="InterPro"/>
</dbReference>
<keyword evidence="2 5" id="KW-0812">Transmembrane</keyword>
<evidence type="ECO:0000259" key="6">
    <source>
        <dbReference type="PROSITE" id="PS50262"/>
    </source>
</evidence>
<sequence length="362" mass="41611">MRHTLCARLITDKTLSSNDPALSHSYLQLMSNVSMGPERVSLVNRIVYAYIAPIVITSGIIGDILTIATLTHPMFKRSSILMHCSIIPMVLHFLDYRLCSHASAIYYAHIGFPLVNALMGSSVWIVVFLTMSQYVAVCYPLYGDYLRSRRLCFSLFGAAYIINFCIYAPWAAKKTIFQAGYSLFFFFSVSQSLVQCEYVICENPIETWFMVYEWIRETISRILPFVLVAFFNVRILVAYRTRKKNLQNNLANNKTAFIAQSEERRLFVLLFSIIIIFFVCTIPAAPMTIFVSDKHSRNLTFQIVRAIINVIELTKFALNFYFYCLINPGIRSIFWQTVRCKKLAVPPLVKGVHVLLVSIRYH</sequence>
<feature type="transmembrane region" description="Helical" evidence="5">
    <location>
        <begin position="266"/>
        <end position="291"/>
    </location>
</feature>
<evidence type="ECO:0000256" key="2">
    <source>
        <dbReference type="ARBA" id="ARBA00022692"/>
    </source>
</evidence>
<dbReference type="STRING" id="51028.A0A0N4VJ49"/>
<evidence type="ECO:0000313" key="7">
    <source>
        <dbReference type="EMBL" id="VDD95444.1"/>
    </source>
</evidence>
<dbReference type="InterPro" id="IPR053093">
    <property type="entry name" value="GPCR-like"/>
</dbReference>
<evidence type="ECO:0000313" key="8">
    <source>
        <dbReference type="Proteomes" id="UP000274131"/>
    </source>
</evidence>
<feature type="transmembrane region" description="Helical" evidence="5">
    <location>
        <begin position="218"/>
        <end position="237"/>
    </location>
</feature>
<dbReference type="WBParaSite" id="EVEC_0001087001-mRNA-1">
    <property type="protein sequence ID" value="EVEC_0001087001-mRNA-1"/>
    <property type="gene ID" value="EVEC_0001087001"/>
</dbReference>
<dbReference type="EMBL" id="UXUI01010626">
    <property type="protein sequence ID" value="VDD95444.1"/>
    <property type="molecule type" value="Genomic_DNA"/>
</dbReference>
<dbReference type="PANTHER" id="PTHR47760">
    <property type="entry name" value="G-PROTEIN COUPLED RECEPTOR B0563.6-LIKE PROTEIN-RELATED"/>
    <property type="match status" value="1"/>
</dbReference>
<dbReference type="Proteomes" id="UP000274131">
    <property type="component" value="Unassembled WGS sequence"/>
</dbReference>
<evidence type="ECO:0000256" key="5">
    <source>
        <dbReference type="SAM" id="Phobius"/>
    </source>
</evidence>
<dbReference type="InterPro" id="IPR000276">
    <property type="entry name" value="GPCR_Rhodpsn"/>
</dbReference>
<proteinExistence type="predicted"/>
<keyword evidence="4 5" id="KW-0472">Membrane</keyword>
<keyword evidence="8" id="KW-1185">Reference proteome</keyword>
<accession>A0A0N4VJ49</accession>
<feature type="domain" description="G-protein coupled receptors family 1 profile" evidence="6">
    <location>
        <begin position="121"/>
        <end position="323"/>
    </location>
</feature>
<keyword evidence="3 5" id="KW-1133">Transmembrane helix</keyword>
<dbReference type="PANTHER" id="PTHR47760:SF1">
    <property type="entry name" value="G-PROTEIN COUPLED RECEPTORS FAMILY 1 PROFILE DOMAIN-CONTAINING PROTEIN"/>
    <property type="match status" value="1"/>
</dbReference>
<reference evidence="9" key="1">
    <citation type="submission" date="2017-02" db="UniProtKB">
        <authorList>
            <consortium name="WormBaseParasite"/>
        </authorList>
    </citation>
    <scope>IDENTIFICATION</scope>
</reference>
<dbReference type="GO" id="GO:0016020">
    <property type="term" value="C:membrane"/>
    <property type="evidence" value="ECO:0007669"/>
    <property type="project" value="UniProtKB-SubCell"/>
</dbReference>
<feature type="transmembrane region" description="Helical" evidence="5">
    <location>
        <begin position="104"/>
        <end position="130"/>
    </location>
</feature>
<evidence type="ECO:0000256" key="3">
    <source>
        <dbReference type="ARBA" id="ARBA00022989"/>
    </source>
</evidence>
<reference evidence="7 8" key="2">
    <citation type="submission" date="2018-10" db="EMBL/GenBank/DDBJ databases">
        <authorList>
            <consortium name="Pathogen Informatics"/>
        </authorList>
    </citation>
    <scope>NUCLEOTIDE SEQUENCE [LARGE SCALE GENOMIC DNA]</scope>
</reference>
<dbReference type="PROSITE" id="PS50262">
    <property type="entry name" value="G_PROTEIN_RECEP_F1_2"/>
    <property type="match status" value="1"/>
</dbReference>
<dbReference type="AlphaFoldDB" id="A0A0N4VJ49"/>
<dbReference type="OrthoDB" id="10033446at2759"/>
<dbReference type="Pfam" id="PF00001">
    <property type="entry name" value="7tm_1"/>
    <property type="match status" value="1"/>
</dbReference>
<evidence type="ECO:0000313" key="9">
    <source>
        <dbReference type="WBParaSite" id="EVEC_0001087001-mRNA-1"/>
    </source>
</evidence>
<feature type="transmembrane region" description="Helical" evidence="5">
    <location>
        <begin position="151"/>
        <end position="172"/>
    </location>
</feature>
<feature type="transmembrane region" description="Helical" evidence="5">
    <location>
        <begin position="303"/>
        <end position="326"/>
    </location>
</feature>
<protein>
    <submittedName>
        <fullName evidence="9">G_PROTEIN_RECEP_F1_2 domain-containing protein</fullName>
    </submittedName>
</protein>
<dbReference type="SUPFAM" id="SSF81321">
    <property type="entry name" value="Family A G protein-coupled receptor-like"/>
    <property type="match status" value="1"/>
</dbReference>
<dbReference type="InterPro" id="IPR017452">
    <property type="entry name" value="GPCR_Rhodpsn_7TM"/>
</dbReference>
<evidence type="ECO:0000256" key="1">
    <source>
        <dbReference type="ARBA" id="ARBA00004370"/>
    </source>
</evidence>
<name>A0A0N4VJ49_ENTVE</name>
<dbReference type="CDD" id="cd14978">
    <property type="entry name" value="7tmA_FMRFamide_R-like"/>
    <property type="match status" value="1"/>
</dbReference>
<evidence type="ECO:0000256" key="4">
    <source>
        <dbReference type="ARBA" id="ARBA00023136"/>
    </source>
</evidence>
<gene>
    <name evidence="7" type="ORF">EVEC_LOCUS10195</name>
</gene>
<dbReference type="Gene3D" id="1.20.1070.10">
    <property type="entry name" value="Rhodopsin 7-helix transmembrane proteins"/>
    <property type="match status" value="1"/>
</dbReference>